<feature type="non-terminal residue" evidence="1">
    <location>
        <position position="1"/>
    </location>
</feature>
<evidence type="ECO:0000313" key="1">
    <source>
        <dbReference type="EMBL" id="KAI7735051.1"/>
    </source>
</evidence>
<comment type="caution">
    <text evidence="1">The sequence shown here is derived from an EMBL/GenBank/DDBJ whole genome shotgun (WGS) entry which is preliminary data.</text>
</comment>
<dbReference type="SUPFAM" id="SSF56784">
    <property type="entry name" value="HAD-like"/>
    <property type="match status" value="1"/>
</dbReference>
<protein>
    <submittedName>
        <fullName evidence="1">Uncharacterized protein</fullName>
    </submittedName>
</protein>
<dbReference type="InterPro" id="IPR036412">
    <property type="entry name" value="HAD-like_sf"/>
</dbReference>
<feature type="non-terminal residue" evidence="1">
    <location>
        <position position="219"/>
    </location>
</feature>
<dbReference type="InterPro" id="IPR023214">
    <property type="entry name" value="HAD_sf"/>
</dbReference>
<proteinExistence type="predicted"/>
<sequence length="219" mass="24294">AIGEVASVFLTAAIAIQECLIHLSSLALRALGFAYKEDQPEFTTYNGDEDHPVHNQFRKSHGKIDENKVYNWKRKRKIDRLVVTEEAIDIRNDPQFLSYQSLFGIVKANVSLVEGRTLNRFGGKGCSVLGRVRIHDSFVVKDPLIRKFVKPLNTAEQQESSYCHKPEITRTQLKKLKDLGEVIAMTGDGVNDAAALKLAEIGKVVKEASDMVVAAVGEA</sequence>
<evidence type="ECO:0000313" key="2">
    <source>
        <dbReference type="Proteomes" id="UP001206925"/>
    </source>
</evidence>
<organism evidence="1 2">
    <name type="scientific">Ambrosia artemisiifolia</name>
    <name type="common">Common ragweed</name>
    <dbReference type="NCBI Taxonomy" id="4212"/>
    <lineage>
        <taxon>Eukaryota</taxon>
        <taxon>Viridiplantae</taxon>
        <taxon>Streptophyta</taxon>
        <taxon>Embryophyta</taxon>
        <taxon>Tracheophyta</taxon>
        <taxon>Spermatophyta</taxon>
        <taxon>Magnoliopsida</taxon>
        <taxon>eudicotyledons</taxon>
        <taxon>Gunneridae</taxon>
        <taxon>Pentapetalae</taxon>
        <taxon>asterids</taxon>
        <taxon>campanulids</taxon>
        <taxon>Asterales</taxon>
        <taxon>Asteraceae</taxon>
        <taxon>Asteroideae</taxon>
        <taxon>Heliantheae alliance</taxon>
        <taxon>Heliantheae</taxon>
        <taxon>Ambrosia</taxon>
    </lineage>
</organism>
<dbReference type="EMBL" id="JAMZMK010009574">
    <property type="protein sequence ID" value="KAI7735051.1"/>
    <property type="molecule type" value="Genomic_DNA"/>
</dbReference>
<keyword evidence="2" id="KW-1185">Reference proteome</keyword>
<reference evidence="1" key="1">
    <citation type="submission" date="2022-06" db="EMBL/GenBank/DDBJ databases">
        <title>Uncovering the hologenomic basis of an extraordinary plant invasion.</title>
        <authorList>
            <person name="Bieker V.C."/>
            <person name="Martin M.D."/>
            <person name="Gilbert T."/>
            <person name="Hodgins K."/>
            <person name="Battlay P."/>
            <person name="Petersen B."/>
            <person name="Wilson J."/>
        </authorList>
    </citation>
    <scope>NUCLEOTIDE SEQUENCE</scope>
    <source>
        <strain evidence="1">AA19_3_7</strain>
        <tissue evidence="1">Leaf</tissue>
    </source>
</reference>
<name>A0AAD5C6T3_AMBAR</name>
<dbReference type="AlphaFoldDB" id="A0AAD5C6T3"/>
<dbReference type="Gene3D" id="3.40.50.1000">
    <property type="entry name" value="HAD superfamily/HAD-like"/>
    <property type="match status" value="1"/>
</dbReference>
<accession>A0AAD5C6T3</accession>
<dbReference type="Proteomes" id="UP001206925">
    <property type="component" value="Unassembled WGS sequence"/>
</dbReference>
<gene>
    <name evidence="1" type="ORF">M8C21_025937</name>
</gene>